<dbReference type="EMBL" id="FWFP01000010">
    <property type="protein sequence ID" value="SLN66196.1"/>
    <property type="molecule type" value="Genomic_DNA"/>
</dbReference>
<accession>A0A1X6ZZE9</accession>
<dbReference type="AlphaFoldDB" id="A0A1X6ZZE9"/>
<protein>
    <submittedName>
        <fullName evidence="1">Uncharacterized protein</fullName>
    </submittedName>
</protein>
<reference evidence="2" key="1">
    <citation type="submission" date="2017-03" db="EMBL/GenBank/DDBJ databases">
        <authorList>
            <person name="Rodrigo-Torres L."/>
            <person name="Arahal R.D."/>
            <person name="Lucena T."/>
        </authorList>
    </citation>
    <scope>NUCLEOTIDE SEQUENCE [LARGE SCALE GENOMIC DNA]</scope>
    <source>
        <strain evidence="2">CECT 8411</strain>
    </source>
</reference>
<organism evidence="1 2">
    <name type="scientific">Ruegeria meonggei</name>
    <dbReference type="NCBI Taxonomy" id="1446476"/>
    <lineage>
        <taxon>Bacteria</taxon>
        <taxon>Pseudomonadati</taxon>
        <taxon>Pseudomonadota</taxon>
        <taxon>Alphaproteobacteria</taxon>
        <taxon>Rhodobacterales</taxon>
        <taxon>Roseobacteraceae</taxon>
        <taxon>Ruegeria</taxon>
    </lineage>
</organism>
<evidence type="ECO:0000313" key="2">
    <source>
        <dbReference type="Proteomes" id="UP000193778"/>
    </source>
</evidence>
<keyword evidence="2" id="KW-1185">Reference proteome</keyword>
<proteinExistence type="predicted"/>
<name>A0A1X6ZZE9_9RHOB</name>
<dbReference type="Proteomes" id="UP000193778">
    <property type="component" value="Unassembled WGS sequence"/>
</dbReference>
<gene>
    <name evidence="1" type="ORF">RUM8411_03304</name>
</gene>
<evidence type="ECO:0000313" key="1">
    <source>
        <dbReference type="EMBL" id="SLN66196.1"/>
    </source>
</evidence>
<sequence length="34" mass="3665">MFGSHAADRSSGQFFRIAEDLHRGEGLVPKGFGS</sequence>